<dbReference type="RefSeq" id="WP_114985635.1">
    <property type="nucleotide sequence ID" value="NZ_CP027806.1"/>
</dbReference>
<protein>
    <submittedName>
        <fullName evidence="3">RNA recognition motif containing protein</fullName>
    </submittedName>
</protein>
<dbReference type="InterPro" id="IPR035979">
    <property type="entry name" value="RBD_domain_sf"/>
</dbReference>
<feature type="domain" description="RRM" evidence="2">
    <location>
        <begin position="1"/>
        <end position="79"/>
    </location>
</feature>
<dbReference type="KEGG" id="cprv:CYPRO_3331"/>
<evidence type="ECO:0000259" key="2">
    <source>
        <dbReference type="PROSITE" id="PS50102"/>
    </source>
</evidence>
<sequence>MNIYVGNLSWDATEKDLETLFGYFGDVKNAVIIKERKTGRSKGFGFVDLEDDEKALIAIEKLNNTMFMDRAIVVNEARPKSDSDSESVSDSDSD</sequence>
<evidence type="ECO:0000256" key="1">
    <source>
        <dbReference type="ARBA" id="ARBA00022884"/>
    </source>
</evidence>
<dbReference type="PANTHER" id="PTHR48027">
    <property type="entry name" value="HETEROGENEOUS NUCLEAR RIBONUCLEOPROTEIN 87F-RELATED"/>
    <property type="match status" value="1"/>
</dbReference>
<dbReference type="InterPro" id="IPR052462">
    <property type="entry name" value="SLIRP/GR-RBP-like"/>
</dbReference>
<evidence type="ECO:0000313" key="3">
    <source>
        <dbReference type="EMBL" id="AXJ02563.1"/>
    </source>
</evidence>
<reference evidence="3 4" key="1">
    <citation type="submission" date="2018-03" db="EMBL/GenBank/DDBJ databases">
        <title>Phenotypic and genomic properties of Cyclonatronum proteinivorum gen. nov., sp. nov., a haloalkaliphilic bacteroidete from soda lakes possessing Na+-translocating rhodopsin.</title>
        <authorList>
            <person name="Toshchakov S.V."/>
            <person name="Korzhenkov A."/>
            <person name="Samarov N.I."/>
            <person name="Kublanov I.V."/>
            <person name="Muntyan M.S."/>
            <person name="Sorokin D.Y."/>
        </authorList>
    </citation>
    <scope>NUCLEOTIDE SEQUENCE [LARGE SCALE GENOMIC DNA]</scope>
    <source>
        <strain evidence="3 4">Omega</strain>
    </source>
</reference>
<dbReference type="SMART" id="SM00360">
    <property type="entry name" value="RRM"/>
    <property type="match status" value="1"/>
</dbReference>
<dbReference type="GO" id="GO:0003723">
    <property type="term" value="F:RNA binding"/>
    <property type="evidence" value="ECO:0007669"/>
    <property type="project" value="UniProtKB-KW"/>
</dbReference>
<proteinExistence type="predicted"/>
<dbReference type="Pfam" id="PF00076">
    <property type="entry name" value="RRM_1"/>
    <property type="match status" value="1"/>
</dbReference>
<name>A0A345UQ11_9BACT</name>
<dbReference type="Proteomes" id="UP000254808">
    <property type="component" value="Chromosome"/>
</dbReference>
<dbReference type="InterPro" id="IPR000504">
    <property type="entry name" value="RRM_dom"/>
</dbReference>
<dbReference type="EMBL" id="CP027806">
    <property type="protein sequence ID" value="AXJ02563.1"/>
    <property type="molecule type" value="Genomic_DNA"/>
</dbReference>
<dbReference type="PROSITE" id="PS50102">
    <property type="entry name" value="RRM"/>
    <property type="match status" value="1"/>
</dbReference>
<dbReference type="OrthoDB" id="9798855at2"/>
<accession>A0A345UQ11</accession>
<dbReference type="Gene3D" id="3.30.70.330">
    <property type="match status" value="1"/>
</dbReference>
<gene>
    <name evidence="3" type="ORF">CYPRO_3331</name>
</gene>
<organism evidence="3 4">
    <name type="scientific">Cyclonatronum proteinivorum</name>
    <dbReference type="NCBI Taxonomy" id="1457365"/>
    <lineage>
        <taxon>Bacteria</taxon>
        <taxon>Pseudomonadati</taxon>
        <taxon>Balneolota</taxon>
        <taxon>Balneolia</taxon>
        <taxon>Balneolales</taxon>
        <taxon>Cyclonatronaceae</taxon>
        <taxon>Cyclonatronum</taxon>
    </lineage>
</organism>
<keyword evidence="1" id="KW-0694">RNA-binding</keyword>
<dbReference type="InterPro" id="IPR012677">
    <property type="entry name" value="Nucleotide-bd_a/b_plait_sf"/>
</dbReference>
<dbReference type="AlphaFoldDB" id="A0A345UQ11"/>
<keyword evidence="4" id="KW-1185">Reference proteome</keyword>
<dbReference type="SUPFAM" id="SSF54928">
    <property type="entry name" value="RNA-binding domain, RBD"/>
    <property type="match status" value="1"/>
</dbReference>
<evidence type="ECO:0000313" key="4">
    <source>
        <dbReference type="Proteomes" id="UP000254808"/>
    </source>
</evidence>